<evidence type="ECO:0000313" key="2">
    <source>
        <dbReference type="Proteomes" id="UP000039370"/>
    </source>
</evidence>
<dbReference type="EMBL" id="CDOK01000165">
    <property type="protein sequence ID" value="CEN52497.1"/>
    <property type="molecule type" value="Genomic_DNA"/>
</dbReference>
<gene>
    <name evidence="1" type="ORF">CCAN11_2470009</name>
</gene>
<reference evidence="2" key="1">
    <citation type="submission" date="2015-01" db="EMBL/GenBank/DDBJ databases">
        <authorList>
            <person name="MANFREDI Pablo"/>
        </authorList>
    </citation>
    <scope>NUCLEOTIDE SEQUENCE [LARGE SCALE GENOMIC DNA]</scope>
    <source>
        <strain evidence="2">Cc11</strain>
    </source>
</reference>
<evidence type="ECO:0000313" key="1">
    <source>
        <dbReference type="EMBL" id="CEN52497.1"/>
    </source>
</evidence>
<organism evidence="1 2">
    <name type="scientific">Capnocytophaga canimorsus</name>
    <dbReference type="NCBI Taxonomy" id="28188"/>
    <lineage>
        <taxon>Bacteria</taxon>
        <taxon>Pseudomonadati</taxon>
        <taxon>Bacteroidota</taxon>
        <taxon>Flavobacteriia</taxon>
        <taxon>Flavobacteriales</taxon>
        <taxon>Flavobacteriaceae</taxon>
        <taxon>Capnocytophaga</taxon>
    </lineage>
</organism>
<dbReference type="Proteomes" id="UP000039370">
    <property type="component" value="Unassembled WGS sequence"/>
</dbReference>
<accession>A0A0B7IR46</accession>
<protein>
    <submittedName>
        <fullName evidence="1">Uncharacterized protein</fullName>
    </submittedName>
</protein>
<sequence>MNEQMSTQNIDDAFFIRYENKKKELESLMQTWEQLQEELDF</sequence>
<dbReference type="AlphaFoldDB" id="A0A0B7IR46"/>
<proteinExistence type="predicted"/>
<name>A0A0B7IR46_9FLAO</name>